<reference evidence="2" key="1">
    <citation type="submission" date="2021-06" db="EMBL/GenBank/DDBJ databases">
        <authorList>
            <person name="Kallberg Y."/>
            <person name="Tangrot J."/>
            <person name="Rosling A."/>
        </authorList>
    </citation>
    <scope>NUCLEOTIDE SEQUENCE</scope>
    <source>
        <strain evidence="2">FL130A</strain>
    </source>
</reference>
<feature type="compositionally biased region" description="Polar residues" evidence="1">
    <location>
        <begin position="131"/>
        <end position="140"/>
    </location>
</feature>
<dbReference type="EMBL" id="CAJVPS010006163">
    <property type="protein sequence ID" value="CAG8622412.1"/>
    <property type="molecule type" value="Genomic_DNA"/>
</dbReference>
<dbReference type="OrthoDB" id="2398066at2759"/>
<evidence type="ECO:0000313" key="2">
    <source>
        <dbReference type="EMBL" id="CAG8622412.1"/>
    </source>
</evidence>
<feature type="compositionally biased region" description="Polar residues" evidence="1">
    <location>
        <begin position="13"/>
        <end position="32"/>
    </location>
</feature>
<gene>
    <name evidence="2" type="ORF">ALEPTO_LOCUS9020</name>
</gene>
<feature type="region of interest" description="Disordered" evidence="1">
    <location>
        <begin position="1"/>
        <end position="35"/>
    </location>
</feature>
<feature type="region of interest" description="Disordered" evidence="1">
    <location>
        <begin position="120"/>
        <end position="146"/>
    </location>
</feature>
<sequence>MAERNNSRVRGIFQNSANSYPHGQVGDSTWFSPNPHKHILGRYSPTMEIPYQKKENDTDLSGRDARTLGREGGVNGTEPSDAPKDNKPHIFNSEKEEKMVKKKSKMKKKGKKIMQKNNNESIHIPVRGVPPQSNTQQQEPGNRIESENDVNVKVVSQKSCSNSGAIEKILTFLGQLLQIDILAYRVQASVHQVSEGSREDEPHGCDKNLLMVVEKFKNESDICRIAKSVLYELINKESSIDFYSNYSVMITWEEFG</sequence>
<evidence type="ECO:0000313" key="3">
    <source>
        <dbReference type="Proteomes" id="UP000789508"/>
    </source>
</evidence>
<feature type="compositionally biased region" description="Basic and acidic residues" evidence="1">
    <location>
        <begin position="54"/>
        <end position="69"/>
    </location>
</feature>
<name>A0A9N9GS79_9GLOM</name>
<feature type="compositionally biased region" description="Basic and acidic residues" evidence="1">
    <location>
        <begin position="81"/>
        <end position="91"/>
    </location>
</feature>
<feature type="region of interest" description="Disordered" evidence="1">
    <location>
        <begin position="54"/>
        <end position="91"/>
    </location>
</feature>
<organism evidence="2 3">
    <name type="scientific">Ambispora leptoticha</name>
    <dbReference type="NCBI Taxonomy" id="144679"/>
    <lineage>
        <taxon>Eukaryota</taxon>
        <taxon>Fungi</taxon>
        <taxon>Fungi incertae sedis</taxon>
        <taxon>Mucoromycota</taxon>
        <taxon>Glomeromycotina</taxon>
        <taxon>Glomeromycetes</taxon>
        <taxon>Archaeosporales</taxon>
        <taxon>Ambisporaceae</taxon>
        <taxon>Ambispora</taxon>
    </lineage>
</organism>
<protein>
    <submittedName>
        <fullName evidence="2">2680_t:CDS:1</fullName>
    </submittedName>
</protein>
<evidence type="ECO:0000256" key="1">
    <source>
        <dbReference type="SAM" id="MobiDB-lite"/>
    </source>
</evidence>
<dbReference type="AlphaFoldDB" id="A0A9N9GS79"/>
<accession>A0A9N9GS79</accession>
<dbReference type="Proteomes" id="UP000789508">
    <property type="component" value="Unassembled WGS sequence"/>
</dbReference>
<comment type="caution">
    <text evidence="2">The sequence shown here is derived from an EMBL/GenBank/DDBJ whole genome shotgun (WGS) entry which is preliminary data.</text>
</comment>
<proteinExistence type="predicted"/>
<keyword evidence="3" id="KW-1185">Reference proteome</keyword>